<dbReference type="RefSeq" id="WP_361708428.1">
    <property type="nucleotide sequence ID" value="NZ_JBEZVE010000028.1"/>
</dbReference>
<dbReference type="PANTHER" id="PTHR42796">
    <property type="entry name" value="FUMARYLACETOACETATE HYDROLASE DOMAIN-CONTAINING PROTEIN 2A-RELATED"/>
    <property type="match status" value="1"/>
</dbReference>
<dbReference type="EMBL" id="JBEZVE010000028">
    <property type="protein sequence ID" value="MEU3786414.1"/>
    <property type="molecule type" value="Genomic_DNA"/>
</dbReference>
<keyword evidence="6" id="KW-1185">Reference proteome</keyword>
<comment type="similarity">
    <text evidence="1">Belongs to the FAH family.</text>
</comment>
<evidence type="ECO:0000313" key="5">
    <source>
        <dbReference type="EMBL" id="MEU3786414.1"/>
    </source>
</evidence>
<feature type="domain" description="Fumarylacetoacetase-like C-terminal" evidence="4">
    <location>
        <begin position="64"/>
        <end position="266"/>
    </location>
</feature>
<dbReference type="InterPro" id="IPR036663">
    <property type="entry name" value="Fumarylacetoacetase_C_sf"/>
</dbReference>
<protein>
    <submittedName>
        <fullName evidence="5">Fumarylacetoacetate hydrolase family protein</fullName>
    </submittedName>
</protein>
<evidence type="ECO:0000259" key="4">
    <source>
        <dbReference type="Pfam" id="PF01557"/>
    </source>
</evidence>
<dbReference type="Proteomes" id="UP001550739">
    <property type="component" value="Unassembled WGS sequence"/>
</dbReference>
<proteinExistence type="inferred from homology"/>
<evidence type="ECO:0000256" key="1">
    <source>
        <dbReference type="ARBA" id="ARBA00010211"/>
    </source>
</evidence>
<sequence>MLVIGDEALDVAEASGGAFSSDITNLYDRWTELRAWAESGVEGLLRPLDPARLGPVSPRPRQSFCIGLNYRKHAEEAGWEVPDVPMVFTKFPSSIAGPGDIVELTGPTVDWEVELVVVIGRRAHRVPEEEAWSHVAGLTVGQDISDRTTQKRPRSAPQHSLGKSHPGYSPIGPVLVTPDELSNPDALDLGCAVNGEEMQNGNSSDMVFSVSQLIAYVSDMLPMLPGDVIFTGTPSGIGSTRQPPRFLRAGDEVTSWITGIGEMSQKFIDGPGVRM</sequence>
<accession>A0ABV2ZV24</accession>
<dbReference type="GO" id="GO:0016787">
    <property type="term" value="F:hydrolase activity"/>
    <property type="evidence" value="ECO:0007669"/>
    <property type="project" value="UniProtKB-KW"/>
</dbReference>
<evidence type="ECO:0000256" key="2">
    <source>
        <dbReference type="ARBA" id="ARBA00022723"/>
    </source>
</evidence>
<name>A0ABV2ZV24_9ACTN</name>
<dbReference type="Pfam" id="PF01557">
    <property type="entry name" value="FAA_hydrolase"/>
    <property type="match status" value="1"/>
</dbReference>
<dbReference type="InterPro" id="IPR051121">
    <property type="entry name" value="FAH"/>
</dbReference>
<keyword evidence="2" id="KW-0479">Metal-binding</keyword>
<organism evidence="5 6">
    <name type="scientific">Streptomyces sp. 900129855</name>
    <dbReference type="NCBI Taxonomy" id="3155129"/>
    <lineage>
        <taxon>Bacteria</taxon>
        <taxon>Bacillati</taxon>
        <taxon>Actinomycetota</taxon>
        <taxon>Actinomycetes</taxon>
        <taxon>Kitasatosporales</taxon>
        <taxon>Streptomycetaceae</taxon>
        <taxon>Streptomyces</taxon>
    </lineage>
</organism>
<reference evidence="5 6" key="1">
    <citation type="submission" date="2024-06" db="EMBL/GenBank/DDBJ databases">
        <title>The Natural Products Discovery Center: Release of the First 8490 Sequenced Strains for Exploring Actinobacteria Biosynthetic Diversity.</title>
        <authorList>
            <person name="Kalkreuter E."/>
            <person name="Kautsar S.A."/>
            <person name="Yang D."/>
            <person name="Bader C.D."/>
            <person name="Teijaro C.N."/>
            <person name="Fluegel L."/>
            <person name="Davis C.M."/>
            <person name="Simpson J.R."/>
            <person name="Lauterbach L."/>
            <person name="Steele A.D."/>
            <person name="Gui C."/>
            <person name="Meng S."/>
            <person name="Li G."/>
            <person name="Viehrig K."/>
            <person name="Ye F."/>
            <person name="Su P."/>
            <person name="Kiefer A.F."/>
            <person name="Nichols A."/>
            <person name="Cepeda A.J."/>
            <person name="Yan W."/>
            <person name="Fan B."/>
            <person name="Jiang Y."/>
            <person name="Adhikari A."/>
            <person name="Zheng C.-J."/>
            <person name="Schuster L."/>
            <person name="Cowan T.M."/>
            <person name="Smanski M.J."/>
            <person name="Chevrette M.G."/>
            <person name="De Carvalho L.P.S."/>
            <person name="Shen B."/>
        </authorList>
    </citation>
    <scope>NUCLEOTIDE SEQUENCE [LARGE SCALE GENOMIC DNA]</scope>
    <source>
        <strain evidence="5 6">NPDC033843</strain>
    </source>
</reference>
<gene>
    <name evidence="5" type="ORF">AB0E89_38765</name>
</gene>
<evidence type="ECO:0000313" key="6">
    <source>
        <dbReference type="Proteomes" id="UP001550739"/>
    </source>
</evidence>
<comment type="caution">
    <text evidence="5">The sequence shown here is derived from an EMBL/GenBank/DDBJ whole genome shotgun (WGS) entry which is preliminary data.</text>
</comment>
<dbReference type="InterPro" id="IPR011234">
    <property type="entry name" value="Fumarylacetoacetase-like_C"/>
</dbReference>
<dbReference type="PANTHER" id="PTHR42796:SF4">
    <property type="entry name" value="FUMARYLACETOACETATE HYDROLASE DOMAIN-CONTAINING PROTEIN 2A"/>
    <property type="match status" value="1"/>
</dbReference>
<dbReference type="SUPFAM" id="SSF56529">
    <property type="entry name" value="FAH"/>
    <property type="match status" value="1"/>
</dbReference>
<keyword evidence="5" id="KW-0378">Hydrolase</keyword>
<dbReference type="Gene3D" id="3.90.850.10">
    <property type="entry name" value="Fumarylacetoacetase-like, C-terminal domain"/>
    <property type="match status" value="1"/>
</dbReference>
<evidence type="ECO:0000256" key="3">
    <source>
        <dbReference type="SAM" id="MobiDB-lite"/>
    </source>
</evidence>
<feature type="region of interest" description="Disordered" evidence="3">
    <location>
        <begin position="142"/>
        <end position="179"/>
    </location>
</feature>